<dbReference type="InterPro" id="IPR004791">
    <property type="entry name" value="UvrC"/>
</dbReference>
<dbReference type="SUPFAM" id="SSF47781">
    <property type="entry name" value="RuvA domain 2-like"/>
    <property type="match status" value="1"/>
</dbReference>
<evidence type="ECO:0000256" key="3">
    <source>
        <dbReference type="ARBA" id="ARBA00022769"/>
    </source>
</evidence>
<dbReference type="InterPro" id="IPR050066">
    <property type="entry name" value="UvrABC_protein_C"/>
</dbReference>
<name>A0A849SV15_UNCEI</name>
<evidence type="ECO:0000259" key="7">
    <source>
        <dbReference type="PROSITE" id="PS50164"/>
    </source>
</evidence>
<organism evidence="9 10">
    <name type="scientific">Eiseniibacteriota bacterium</name>
    <dbReference type="NCBI Taxonomy" id="2212470"/>
    <lineage>
        <taxon>Bacteria</taxon>
        <taxon>Candidatus Eiseniibacteriota</taxon>
    </lineage>
</organism>
<evidence type="ECO:0000256" key="4">
    <source>
        <dbReference type="ARBA" id="ARBA00022881"/>
    </source>
</evidence>
<reference evidence="9 10" key="1">
    <citation type="submission" date="2020-04" db="EMBL/GenBank/DDBJ databases">
        <title>Metagenomic profiling of ammonia- and methane-oxidizing microorganisms in a Dutch drinking water treatment plant.</title>
        <authorList>
            <person name="Poghosyan L."/>
            <person name="Leucker S."/>
        </authorList>
    </citation>
    <scope>NUCLEOTIDE SEQUENCE [LARGE SCALE GENOMIC DNA]</scope>
    <source>
        <strain evidence="9">S-RSF-IL-03</strain>
    </source>
</reference>
<evidence type="ECO:0000313" key="9">
    <source>
        <dbReference type="EMBL" id="NOT35200.1"/>
    </source>
</evidence>
<dbReference type="NCBIfam" id="TIGR00194">
    <property type="entry name" value="uvrC"/>
    <property type="match status" value="1"/>
</dbReference>
<dbReference type="Gene3D" id="3.40.1440.10">
    <property type="entry name" value="GIY-YIG endonuclease"/>
    <property type="match status" value="1"/>
</dbReference>
<comment type="caution">
    <text evidence="9">The sequence shown here is derived from an EMBL/GenBank/DDBJ whole genome shotgun (WGS) entry which is preliminary data.</text>
</comment>
<dbReference type="EMBL" id="JABFRW010000179">
    <property type="protein sequence ID" value="NOT35200.1"/>
    <property type="molecule type" value="Genomic_DNA"/>
</dbReference>
<keyword evidence="2" id="KW-0227">DNA damage</keyword>
<feature type="domain" description="UVR" evidence="6">
    <location>
        <begin position="204"/>
        <end position="239"/>
    </location>
</feature>
<gene>
    <name evidence="9" type="primary">uvrC</name>
    <name evidence="9" type="ORF">HOP12_13720</name>
</gene>
<dbReference type="Pfam" id="PF14520">
    <property type="entry name" value="HHH_5"/>
    <property type="match status" value="1"/>
</dbReference>
<sequence length="616" mass="68490">MSVLSEKILNLPSVPGVYLFKGGSGRVLYVGKAIRLSERLRSYLHGTDTRPMIPDLMAEAVDLDVIMTGSDAEALLLESTLVRQHRPHFNILLKDDKSFPYVRVSVQEEFPRVSVTRQVKPDGARYLGPYVDVGNLRRTLRELRRVFPVRTCRNFEDYRRRNRPCLYFHIKRCAGPCTTRSALTPPEYRALVDGLLLFLTGRDEELLVRLRAEMAEAATSRDYEGAARRRDQIHLLESARTPQNVVVPNARDADVLGIARHGSRASIVTLRVRDGRVVGKESRVLAGVAGAPDEELLRSFMVQHYLARSDAPGRIVTAREPADREALLESLQRANARTVALVTPTRGRERRLVELAERNAAHALEDLDARASGRRARFAPGVLDLQKALGLSVPPYRMVCFDISNLGAEHAVAAVVAGENGTPRRSLYRRMRMRRPGPDDFAMMREAVSRYWARVESGELPRPDLVVVDGGEGQLSAARSALDEITTRPVAAIGLAKREETIVREGAPAITLPRRSPSLRMLQQLRDEAHRFGLTYHRMLRARSRLTGALDRIPGVGPARRAALLKAFGSVAALRGADADAIAREARVSTVLAERIVTALRETPGERTPARRLGDQ</sequence>
<feature type="non-terminal residue" evidence="9">
    <location>
        <position position="616"/>
    </location>
</feature>
<dbReference type="GO" id="GO:0009381">
    <property type="term" value="F:excinuclease ABC activity"/>
    <property type="evidence" value="ECO:0007669"/>
    <property type="project" value="InterPro"/>
</dbReference>
<dbReference type="Pfam" id="PF08459">
    <property type="entry name" value="UvrC_RNaseH_dom"/>
    <property type="match status" value="1"/>
</dbReference>
<evidence type="ECO:0000313" key="10">
    <source>
        <dbReference type="Proteomes" id="UP000580839"/>
    </source>
</evidence>
<accession>A0A849SV15</accession>
<evidence type="ECO:0000259" key="6">
    <source>
        <dbReference type="PROSITE" id="PS50151"/>
    </source>
</evidence>
<dbReference type="InterPro" id="IPR047296">
    <property type="entry name" value="GIY-YIG_UvrC_Cho"/>
</dbReference>
<keyword evidence="1" id="KW-0963">Cytoplasm</keyword>
<dbReference type="InterPro" id="IPR001162">
    <property type="entry name" value="UvrC_RNase_H_dom"/>
</dbReference>
<dbReference type="NCBIfam" id="NF001824">
    <property type="entry name" value="PRK00558.1-5"/>
    <property type="match status" value="1"/>
</dbReference>
<dbReference type="Gene3D" id="3.30.420.340">
    <property type="entry name" value="UvrC, RNAse H endonuclease domain"/>
    <property type="match status" value="1"/>
</dbReference>
<dbReference type="SMART" id="SM00465">
    <property type="entry name" value="GIYc"/>
    <property type="match status" value="1"/>
</dbReference>
<evidence type="ECO:0000256" key="1">
    <source>
        <dbReference type="ARBA" id="ARBA00022490"/>
    </source>
</evidence>
<dbReference type="FunFam" id="3.40.1440.10:FF:000001">
    <property type="entry name" value="UvrABC system protein C"/>
    <property type="match status" value="1"/>
</dbReference>
<evidence type="ECO:0000259" key="8">
    <source>
        <dbReference type="PROSITE" id="PS50165"/>
    </source>
</evidence>
<keyword evidence="5" id="KW-0234">DNA repair</keyword>
<evidence type="ECO:0000256" key="2">
    <source>
        <dbReference type="ARBA" id="ARBA00022763"/>
    </source>
</evidence>
<dbReference type="GO" id="GO:0006289">
    <property type="term" value="P:nucleotide-excision repair"/>
    <property type="evidence" value="ECO:0007669"/>
    <property type="project" value="InterPro"/>
</dbReference>
<evidence type="ECO:0000256" key="5">
    <source>
        <dbReference type="ARBA" id="ARBA00023204"/>
    </source>
</evidence>
<dbReference type="Pfam" id="PF22920">
    <property type="entry name" value="UvrC_RNaseH"/>
    <property type="match status" value="1"/>
</dbReference>
<feature type="domain" description="GIY-YIG" evidence="7">
    <location>
        <begin position="13"/>
        <end position="91"/>
    </location>
</feature>
<keyword evidence="3" id="KW-0228">DNA excision</keyword>
<dbReference type="InterPro" id="IPR038476">
    <property type="entry name" value="UvrC_RNase_H_dom_sf"/>
</dbReference>
<dbReference type="InterPro" id="IPR001943">
    <property type="entry name" value="UVR_dom"/>
</dbReference>
<dbReference type="PROSITE" id="PS50151">
    <property type="entry name" value="UVR"/>
    <property type="match status" value="1"/>
</dbReference>
<dbReference type="PANTHER" id="PTHR30562">
    <property type="entry name" value="UVRC/OXIDOREDUCTASE"/>
    <property type="match status" value="1"/>
</dbReference>
<dbReference type="PANTHER" id="PTHR30562:SF1">
    <property type="entry name" value="UVRABC SYSTEM PROTEIN C"/>
    <property type="match status" value="1"/>
</dbReference>
<dbReference type="InterPro" id="IPR000305">
    <property type="entry name" value="GIY-YIG_endonuc"/>
</dbReference>
<proteinExistence type="inferred from homology"/>
<dbReference type="PROSITE" id="PS50165">
    <property type="entry name" value="UVRC"/>
    <property type="match status" value="1"/>
</dbReference>
<dbReference type="PROSITE" id="PS50164">
    <property type="entry name" value="GIY_YIG"/>
    <property type="match status" value="1"/>
</dbReference>
<dbReference type="InterPro" id="IPR010994">
    <property type="entry name" value="RuvA_2-like"/>
</dbReference>
<protein>
    <submittedName>
        <fullName evidence="9">Excinuclease ABC subunit UvrC</fullName>
    </submittedName>
</protein>
<dbReference type="InterPro" id="IPR036876">
    <property type="entry name" value="UVR_dom_sf"/>
</dbReference>
<dbReference type="HAMAP" id="MF_00203">
    <property type="entry name" value="UvrC"/>
    <property type="match status" value="1"/>
</dbReference>
<dbReference type="InterPro" id="IPR035901">
    <property type="entry name" value="GIY-YIG_endonuc_sf"/>
</dbReference>
<dbReference type="SUPFAM" id="SSF82771">
    <property type="entry name" value="GIY-YIG endonuclease"/>
    <property type="match status" value="1"/>
</dbReference>
<dbReference type="SUPFAM" id="SSF46600">
    <property type="entry name" value="C-terminal UvrC-binding domain of UvrB"/>
    <property type="match status" value="1"/>
</dbReference>
<dbReference type="CDD" id="cd10434">
    <property type="entry name" value="GIY-YIG_UvrC_Cho"/>
    <property type="match status" value="1"/>
</dbReference>
<keyword evidence="4" id="KW-0267">Excision nuclease</keyword>
<dbReference type="Gene3D" id="1.10.150.20">
    <property type="entry name" value="5' to 3' exonuclease, C-terminal subdomain"/>
    <property type="match status" value="1"/>
</dbReference>
<dbReference type="Proteomes" id="UP000580839">
    <property type="component" value="Unassembled WGS sequence"/>
</dbReference>
<feature type="domain" description="UvrC family homology region profile" evidence="8">
    <location>
        <begin position="255"/>
        <end position="482"/>
    </location>
</feature>
<dbReference type="Pfam" id="PF02151">
    <property type="entry name" value="UVR"/>
    <property type="match status" value="1"/>
</dbReference>
<dbReference type="AlphaFoldDB" id="A0A849SV15"/>
<dbReference type="GO" id="GO:0009380">
    <property type="term" value="C:excinuclease repair complex"/>
    <property type="evidence" value="ECO:0007669"/>
    <property type="project" value="InterPro"/>
</dbReference>